<comment type="caution">
    <text evidence="1">The sequence shown here is derived from an EMBL/GenBank/DDBJ whole genome shotgun (WGS) entry which is preliminary data.</text>
</comment>
<gene>
    <name evidence="1" type="ORF">HAX54_012028</name>
</gene>
<dbReference type="Proteomes" id="UP000823775">
    <property type="component" value="Unassembled WGS sequence"/>
</dbReference>
<proteinExistence type="predicted"/>
<sequence>MEPNLEVGYENAKVAVLDMTSLSVLFFSDSVSVGSSPLVTLTAKSFVHSDGPLHLKKVSTAISMYVIENNNPFSGIISKQTESSKDGAASNEPSQEMTHCDLCDTVPFLENDPPGNTLRSALSYFAAKIQYALMLQNL</sequence>
<evidence type="ECO:0000313" key="2">
    <source>
        <dbReference type="Proteomes" id="UP000823775"/>
    </source>
</evidence>
<dbReference type="EMBL" id="JACEIK010001695">
    <property type="protein sequence ID" value="MCD7471538.1"/>
    <property type="molecule type" value="Genomic_DNA"/>
</dbReference>
<evidence type="ECO:0000313" key="1">
    <source>
        <dbReference type="EMBL" id="MCD7471538.1"/>
    </source>
</evidence>
<protein>
    <submittedName>
        <fullName evidence="1">Uncharacterized protein</fullName>
    </submittedName>
</protein>
<keyword evidence="2" id="KW-1185">Reference proteome</keyword>
<name>A0ABS8TKQ7_DATST</name>
<reference evidence="1 2" key="1">
    <citation type="journal article" date="2021" name="BMC Genomics">
        <title>Datura genome reveals duplications of psychoactive alkaloid biosynthetic genes and high mutation rate following tissue culture.</title>
        <authorList>
            <person name="Rajewski A."/>
            <person name="Carter-House D."/>
            <person name="Stajich J."/>
            <person name="Litt A."/>
        </authorList>
    </citation>
    <scope>NUCLEOTIDE SEQUENCE [LARGE SCALE GENOMIC DNA]</scope>
    <source>
        <strain evidence="1">AR-01</strain>
    </source>
</reference>
<accession>A0ABS8TKQ7</accession>
<organism evidence="1 2">
    <name type="scientific">Datura stramonium</name>
    <name type="common">Jimsonweed</name>
    <name type="synonym">Common thornapple</name>
    <dbReference type="NCBI Taxonomy" id="4076"/>
    <lineage>
        <taxon>Eukaryota</taxon>
        <taxon>Viridiplantae</taxon>
        <taxon>Streptophyta</taxon>
        <taxon>Embryophyta</taxon>
        <taxon>Tracheophyta</taxon>
        <taxon>Spermatophyta</taxon>
        <taxon>Magnoliopsida</taxon>
        <taxon>eudicotyledons</taxon>
        <taxon>Gunneridae</taxon>
        <taxon>Pentapetalae</taxon>
        <taxon>asterids</taxon>
        <taxon>lamiids</taxon>
        <taxon>Solanales</taxon>
        <taxon>Solanaceae</taxon>
        <taxon>Solanoideae</taxon>
        <taxon>Datureae</taxon>
        <taxon>Datura</taxon>
    </lineage>
</organism>